<comment type="caution">
    <text evidence="3">The sequence shown here is derived from an EMBL/GenBank/DDBJ whole genome shotgun (WGS) entry which is preliminary data.</text>
</comment>
<reference evidence="3 4" key="1">
    <citation type="submission" date="2020-08" db="EMBL/GenBank/DDBJ databases">
        <title>Genomic Encyclopedia of Type Strains, Phase IV (KMG-IV): sequencing the most valuable type-strain genomes for metagenomic binning, comparative biology and taxonomic classification.</title>
        <authorList>
            <person name="Goeker M."/>
        </authorList>
    </citation>
    <scope>NUCLEOTIDE SEQUENCE [LARGE SCALE GENOMIC DNA]</scope>
    <source>
        <strain evidence="3 4">DSM 16325</strain>
    </source>
</reference>
<dbReference type="Pfam" id="PF13561">
    <property type="entry name" value="adh_short_C2"/>
    <property type="match status" value="1"/>
</dbReference>
<evidence type="ECO:0000313" key="3">
    <source>
        <dbReference type="EMBL" id="MBB5323103.1"/>
    </source>
</evidence>
<dbReference type="SUPFAM" id="SSF51735">
    <property type="entry name" value="NAD(P)-binding Rossmann-fold domains"/>
    <property type="match status" value="1"/>
</dbReference>
<dbReference type="Proteomes" id="UP000520011">
    <property type="component" value="Unassembled WGS sequence"/>
</dbReference>
<evidence type="ECO:0000256" key="2">
    <source>
        <dbReference type="ARBA" id="ARBA00023002"/>
    </source>
</evidence>
<name>A0A7W8IMA6_9BACL</name>
<sequence length="246" mass="26837">MYQGKVVVITGAAGGIGRALAKAYAEQGATIIVTDKTDEAQLVAKQLQTEGYDVHSYICDLTVPTEIENMFREIDNMFRRVDVLINNAGFGIFVSPYDLTVEQWDDVINTNLRGAFLCAREAAKIMKTHGGGAIVNIASTRALMSEPNSEAYAASKGGMLALTHALAMSFSADRIRVNAICPGWIETKAYETLRPKDHAQHPAGRVGKPEDVARACLYFTDPNNDFVTGTHLVVDGGMTRKMIYEE</sequence>
<proteinExistence type="inferred from homology"/>
<protein>
    <recommendedName>
        <fullName evidence="5">3-ketoacyl-ACP reductase</fullName>
    </recommendedName>
</protein>
<accession>A0A7W8IMA6</accession>
<dbReference type="CDD" id="cd05233">
    <property type="entry name" value="SDR_c"/>
    <property type="match status" value="1"/>
</dbReference>
<dbReference type="PRINTS" id="PR00081">
    <property type="entry name" value="GDHRDH"/>
</dbReference>
<dbReference type="InterPro" id="IPR002347">
    <property type="entry name" value="SDR_fam"/>
</dbReference>
<keyword evidence="2" id="KW-0560">Oxidoreductase</keyword>
<dbReference type="InterPro" id="IPR020904">
    <property type="entry name" value="Sc_DH/Rdtase_CS"/>
</dbReference>
<evidence type="ECO:0008006" key="5">
    <source>
        <dbReference type="Google" id="ProtNLM"/>
    </source>
</evidence>
<dbReference type="RefSeq" id="WP_183250884.1">
    <property type="nucleotide sequence ID" value="NZ_JACHEP010000001.1"/>
</dbReference>
<dbReference type="InterPro" id="IPR036291">
    <property type="entry name" value="NAD(P)-bd_dom_sf"/>
</dbReference>
<dbReference type="PROSITE" id="PS00061">
    <property type="entry name" value="ADH_SHORT"/>
    <property type="match status" value="1"/>
</dbReference>
<dbReference type="GO" id="GO:0016616">
    <property type="term" value="F:oxidoreductase activity, acting on the CH-OH group of donors, NAD or NADP as acceptor"/>
    <property type="evidence" value="ECO:0007669"/>
    <property type="project" value="TreeGrafter"/>
</dbReference>
<dbReference type="GO" id="GO:0008206">
    <property type="term" value="P:bile acid metabolic process"/>
    <property type="evidence" value="ECO:0007669"/>
    <property type="project" value="UniProtKB-ARBA"/>
</dbReference>
<dbReference type="Gene3D" id="3.40.50.720">
    <property type="entry name" value="NAD(P)-binding Rossmann-like Domain"/>
    <property type="match status" value="1"/>
</dbReference>
<keyword evidence="4" id="KW-1185">Reference proteome</keyword>
<comment type="similarity">
    <text evidence="1">Belongs to the short-chain dehydrogenases/reductases (SDR) family.</text>
</comment>
<evidence type="ECO:0000313" key="4">
    <source>
        <dbReference type="Proteomes" id="UP000520011"/>
    </source>
</evidence>
<evidence type="ECO:0000256" key="1">
    <source>
        <dbReference type="ARBA" id="ARBA00006484"/>
    </source>
</evidence>
<dbReference type="FunFam" id="3.40.50.720:FF:000084">
    <property type="entry name" value="Short-chain dehydrogenase reductase"/>
    <property type="match status" value="1"/>
</dbReference>
<gene>
    <name evidence="3" type="ORF">HNQ34_000180</name>
</gene>
<dbReference type="PRINTS" id="PR00080">
    <property type="entry name" value="SDRFAMILY"/>
</dbReference>
<dbReference type="EMBL" id="JACHEP010000001">
    <property type="protein sequence ID" value="MBB5323103.1"/>
    <property type="molecule type" value="Genomic_DNA"/>
</dbReference>
<dbReference type="PANTHER" id="PTHR42760">
    <property type="entry name" value="SHORT-CHAIN DEHYDROGENASES/REDUCTASES FAMILY MEMBER"/>
    <property type="match status" value="1"/>
</dbReference>
<organism evidence="3 4">
    <name type="scientific">Anoxybacteroides tepidamans</name>
    <dbReference type="NCBI Taxonomy" id="265948"/>
    <lineage>
        <taxon>Bacteria</taxon>
        <taxon>Bacillati</taxon>
        <taxon>Bacillota</taxon>
        <taxon>Bacilli</taxon>
        <taxon>Bacillales</taxon>
        <taxon>Anoxybacillaceae</taxon>
        <taxon>Anoxybacteroides</taxon>
    </lineage>
</organism>
<dbReference type="NCBIfam" id="NF005559">
    <property type="entry name" value="PRK07231.1"/>
    <property type="match status" value="1"/>
</dbReference>
<dbReference type="AlphaFoldDB" id="A0A7W8IMA6"/>